<dbReference type="EMBL" id="JANPWB010000001">
    <property type="protein sequence ID" value="KAJ1214921.1"/>
    <property type="molecule type" value="Genomic_DNA"/>
</dbReference>
<proteinExistence type="predicted"/>
<feature type="compositionally biased region" description="Pro residues" evidence="1">
    <location>
        <begin position="1"/>
        <end position="11"/>
    </location>
</feature>
<name>A0AAV7WQG6_PLEWA</name>
<gene>
    <name evidence="2" type="ORF">NDU88_002532</name>
</gene>
<feature type="region of interest" description="Disordered" evidence="1">
    <location>
        <begin position="1"/>
        <end position="80"/>
    </location>
</feature>
<comment type="caution">
    <text evidence="2">The sequence shown here is derived from an EMBL/GenBank/DDBJ whole genome shotgun (WGS) entry which is preliminary data.</text>
</comment>
<dbReference type="AlphaFoldDB" id="A0AAV7WQG6"/>
<evidence type="ECO:0000256" key="1">
    <source>
        <dbReference type="SAM" id="MobiDB-lite"/>
    </source>
</evidence>
<protein>
    <submittedName>
        <fullName evidence="2">Uncharacterized protein</fullName>
    </submittedName>
</protein>
<dbReference type="Proteomes" id="UP001066276">
    <property type="component" value="Chromosome 1_1"/>
</dbReference>
<sequence>MRGPGPPPPPSTGDEGGEPRPAHALWLFFCPTDRGPADGPLPPRGGDRPRRWAPEAVSAGSRGTPQTATRGTLPDRGGVA</sequence>
<feature type="compositionally biased region" description="Polar residues" evidence="1">
    <location>
        <begin position="61"/>
        <end position="70"/>
    </location>
</feature>
<reference evidence="2" key="1">
    <citation type="journal article" date="2022" name="bioRxiv">
        <title>Sequencing and chromosome-scale assembly of the giantPleurodeles waltlgenome.</title>
        <authorList>
            <person name="Brown T."/>
            <person name="Elewa A."/>
            <person name="Iarovenko S."/>
            <person name="Subramanian E."/>
            <person name="Araus A.J."/>
            <person name="Petzold A."/>
            <person name="Susuki M."/>
            <person name="Suzuki K.-i.T."/>
            <person name="Hayashi T."/>
            <person name="Toyoda A."/>
            <person name="Oliveira C."/>
            <person name="Osipova E."/>
            <person name="Leigh N.D."/>
            <person name="Simon A."/>
            <person name="Yun M.H."/>
        </authorList>
    </citation>
    <scope>NUCLEOTIDE SEQUENCE</scope>
    <source>
        <strain evidence="2">20211129_DDA</strain>
        <tissue evidence="2">Liver</tissue>
    </source>
</reference>
<evidence type="ECO:0000313" key="3">
    <source>
        <dbReference type="Proteomes" id="UP001066276"/>
    </source>
</evidence>
<keyword evidence="3" id="KW-1185">Reference proteome</keyword>
<evidence type="ECO:0000313" key="2">
    <source>
        <dbReference type="EMBL" id="KAJ1214921.1"/>
    </source>
</evidence>
<organism evidence="2 3">
    <name type="scientific">Pleurodeles waltl</name>
    <name type="common">Iberian ribbed newt</name>
    <dbReference type="NCBI Taxonomy" id="8319"/>
    <lineage>
        <taxon>Eukaryota</taxon>
        <taxon>Metazoa</taxon>
        <taxon>Chordata</taxon>
        <taxon>Craniata</taxon>
        <taxon>Vertebrata</taxon>
        <taxon>Euteleostomi</taxon>
        <taxon>Amphibia</taxon>
        <taxon>Batrachia</taxon>
        <taxon>Caudata</taxon>
        <taxon>Salamandroidea</taxon>
        <taxon>Salamandridae</taxon>
        <taxon>Pleurodelinae</taxon>
        <taxon>Pleurodeles</taxon>
    </lineage>
</organism>
<accession>A0AAV7WQG6</accession>